<dbReference type="OrthoDB" id="582586at2"/>
<dbReference type="RefSeq" id="WP_075129284.1">
    <property type="nucleotide sequence ID" value="NZ_MSIE01000069.1"/>
</dbReference>
<reference evidence="2 3" key="1">
    <citation type="submission" date="2016-12" db="EMBL/GenBank/DDBJ databases">
        <title>The draft genome sequence of Actinophytocola sp. 11-183.</title>
        <authorList>
            <person name="Wang W."/>
            <person name="Yuan L."/>
        </authorList>
    </citation>
    <scope>NUCLEOTIDE SEQUENCE [LARGE SCALE GENOMIC DNA]</scope>
    <source>
        <strain evidence="2 3">11-183</strain>
    </source>
</reference>
<evidence type="ECO:0000313" key="2">
    <source>
        <dbReference type="EMBL" id="OLF11296.1"/>
    </source>
</evidence>
<evidence type="ECO:0000313" key="3">
    <source>
        <dbReference type="Proteomes" id="UP000185596"/>
    </source>
</evidence>
<dbReference type="InterPro" id="IPR032710">
    <property type="entry name" value="NTF2-like_dom_sf"/>
</dbReference>
<dbReference type="Proteomes" id="UP000185596">
    <property type="component" value="Unassembled WGS sequence"/>
</dbReference>
<protein>
    <submittedName>
        <fullName evidence="2">DUF4440 domain-containing protein</fullName>
    </submittedName>
</protein>
<evidence type="ECO:0000259" key="1">
    <source>
        <dbReference type="Pfam" id="PF13474"/>
    </source>
</evidence>
<keyword evidence="3" id="KW-1185">Reference proteome</keyword>
<dbReference type="STRING" id="1912961.BU204_30725"/>
<proteinExistence type="predicted"/>
<dbReference type="InterPro" id="IPR037401">
    <property type="entry name" value="SnoaL-like"/>
</dbReference>
<accession>A0A1Q8CAC8</accession>
<organism evidence="2 3">
    <name type="scientific">Actinophytocola xanthii</name>
    <dbReference type="NCBI Taxonomy" id="1912961"/>
    <lineage>
        <taxon>Bacteria</taxon>
        <taxon>Bacillati</taxon>
        <taxon>Actinomycetota</taxon>
        <taxon>Actinomycetes</taxon>
        <taxon>Pseudonocardiales</taxon>
        <taxon>Pseudonocardiaceae</taxon>
    </lineage>
</organism>
<gene>
    <name evidence="2" type="ORF">BU204_30725</name>
</gene>
<dbReference type="InterPro" id="IPR011944">
    <property type="entry name" value="Steroid_delta5-4_isomerase"/>
</dbReference>
<feature type="domain" description="SnoaL-like" evidence="1">
    <location>
        <begin position="43"/>
        <end position="156"/>
    </location>
</feature>
<dbReference type="EMBL" id="MSIE01000069">
    <property type="protein sequence ID" value="OLF11296.1"/>
    <property type="molecule type" value="Genomic_DNA"/>
</dbReference>
<dbReference type="SUPFAM" id="SSF54427">
    <property type="entry name" value="NTF2-like"/>
    <property type="match status" value="1"/>
</dbReference>
<name>A0A1Q8CAC8_9PSEU</name>
<comment type="caution">
    <text evidence="2">The sequence shown here is derived from an EMBL/GenBank/DDBJ whole genome shotgun (WGS) entry which is preliminary data.</text>
</comment>
<dbReference type="Pfam" id="PF13474">
    <property type="entry name" value="SnoaL_3"/>
    <property type="match status" value="1"/>
</dbReference>
<sequence>MSTPAQSTPTASEILAAVGVPEDHSFYREFTSEREKAVLTVPQRIQAAWLANDADAFAGVFAENGSLLMQDDQLTSAEEIRSYMGAGFQGPYRGAHVTGWPLQVDFLSEDAAMVITQGGIILDGESEIAPEREIRATWVIARQDGEWRLFSHQSSPIKG</sequence>
<dbReference type="NCBIfam" id="TIGR02246">
    <property type="entry name" value="SgcJ/EcaC family oxidoreductase"/>
    <property type="match status" value="1"/>
</dbReference>
<dbReference type="Gene3D" id="3.10.450.50">
    <property type="match status" value="1"/>
</dbReference>
<dbReference type="AlphaFoldDB" id="A0A1Q8CAC8"/>